<proteinExistence type="predicted"/>
<dbReference type="EMBL" id="PKPP01004442">
    <property type="protein sequence ID" value="PWA64341.1"/>
    <property type="molecule type" value="Genomic_DNA"/>
</dbReference>
<dbReference type="Proteomes" id="UP000245207">
    <property type="component" value="Unassembled WGS sequence"/>
</dbReference>
<accession>A0A2U1MSU9</accession>
<keyword evidence="2" id="KW-1185">Reference proteome</keyword>
<protein>
    <submittedName>
        <fullName evidence="1">Uncharacterized protein</fullName>
    </submittedName>
</protein>
<reference evidence="1 2" key="1">
    <citation type="journal article" date="2018" name="Mol. Plant">
        <title>The genome of Artemisia annua provides insight into the evolution of Asteraceae family and artemisinin biosynthesis.</title>
        <authorList>
            <person name="Shen Q."/>
            <person name="Zhang L."/>
            <person name="Liao Z."/>
            <person name="Wang S."/>
            <person name="Yan T."/>
            <person name="Shi P."/>
            <person name="Liu M."/>
            <person name="Fu X."/>
            <person name="Pan Q."/>
            <person name="Wang Y."/>
            <person name="Lv Z."/>
            <person name="Lu X."/>
            <person name="Zhang F."/>
            <person name="Jiang W."/>
            <person name="Ma Y."/>
            <person name="Chen M."/>
            <person name="Hao X."/>
            <person name="Li L."/>
            <person name="Tang Y."/>
            <person name="Lv G."/>
            <person name="Zhou Y."/>
            <person name="Sun X."/>
            <person name="Brodelius P.E."/>
            <person name="Rose J.K.C."/>
            <person name="Tang K."/>
        </authorList>
    </citation>
    <scope>NUCLEOTIDE SEQUENCE [LARGE SCALE GENOMIC DNA]</scope>
    <source>
        <strain evidence="2">cv. Huhao1</strain>
        <tissue evidence="1">Leaf</tissue>
    </source>
</reference>
<dbReference type="AlphaFoldDB" id="A0A2U1MSU9"/>
<name>A0A2U1MSU9_ARTAN</name>
<gene>
    <name evidence="1" type="ORF">CTI12_AA345400</name>
</gene>
<dbReference type="OrthoDB" id="29853at2759"/>
<organism evidence="1 2">
    <name type="scientific">Artemisia annua</name>
    <name type="common">Sweet wormwood</name>
    <dbReference type="NCBI Taxonomy" id="35608"/>
    <lineage>
        <taxon>Eukaryota</taxon>
        <taxon>Viridiplantae</taxon>
        <taxon>Streptophyta</taxon>
        <taxon>Embryophyta</taxon>
        <taxon>Tracheophyta</taxon>
        <taxon>Spermatophyta</taxon>
        <taxon>Magnoliopsida</taxon>
        <taxon>eudicotyledons</taxon>
        <taxon>Gunneridae</taxon>
        <taxon>Pentapetalae</taxon>
        <taxon>asterids</taxon>
        <taxon>campanulids</taxon>
        <taxon>Asterales</taxon>
        <taxon>Asteraceae</taxon>
        <taxon>Asteroideae</taxon>
        <taxon>Anthemideae</taxon>
        <taxon>Artemisiinae</taxon>
        <taxon>Artemisia</taxon>
    </lineage>
</organism>
<dbReference type="InterPro" id="IPR042277">
    <property type="entry name" value="IST1-like"/>
</dbReference>
<sequence>MTKKRIELIRRKRNAMEKFLRNDVADLLRNNLDSNAYSRFFLITISIQGYKN</sequence>
<evidence type="ECO:0000313" key="2">
    <source>
        <dbReference type="Proteomes" id="UP000245207"/>
    </source>
</evidence>
<dbReference type="Gene3D" id="1.20.1260.60">
    <property type="entry name" value="Vacuolar protein sorting-associated protein Ist1"/>
    <property type="match status" value="1"/>
</dbReference>
<comment type="caution">
    <text evidence="1">The sequence shown here is derived from an EMBL/GenBank/DDBJ whole genome shotgun (WGS) entry which is preliminary data.</text>
</comment>
<dbReference type="STRING" id="35608.A0A2U1MSU9"/>
<evidence type="ECO:0000313" key="1">
    <source>
        <dbReference type="EMBL" id="PWA64341.1"/>
    </source>
</evidence>